<feature type="compositionally biased region" description="Basic and acidic residues" evidence="1">
    <location>
        <begin position="99"/>
        <end position="108"/>
    </location>
</feature>
<dbReference type="InterPro" id="IPR026321">
    <property type="entry name" value="CC134"/>
</dbReference>
<dbReference type="Pfam" id="PF15856">
    <property type="entry name" value="DUF4727"/>
    <property type="match status" value="1"/>
</dbReference>
<feature type="region of interest" description="Disordered" evidence="1">
    <location>
        <begin position="2672"/>
        <end position="2710"/>
    </location>
</feature>
<sequence>MCQRMEQLLAPSQEKVVPGEPVNLKYHLTSTTLAISPLNFPLVQRSKFRLRRLLPGPLNQQLELPTKKSLDSPQDPPEPQGKTQTADREYSEATPQYTKKRESRREDASEIQASGDFLPVDFGVEKAKVLECGNQRLVMETDGEISMPGREKQDQMGTKDREQNEEVWKKTKEPGDKNPSTQALMGEDKEQFRGKTDIATQTPEWEDKEDAMETLARGKKNEKEARREDEAEAQDQGSETQSWTGSRNNENSQMLTQGTQDQTGGNTGTETEAGEGRSKGTGGEVGVKIQTSGRENLREAKQQDNGETQALRWEKQGCIRTQDEVQTPAGKKQGWRGNARQIQVSRKEDQNLSRQEVRVGLKKLKEIKEEDWVVLQASCWGNQSLVLIAMDRGLKISCWGNQDRVGGEYMAGSLTPEAENQGQCGGKTEPCPVESKNEGKTGKENGTDELAPGERDPRGAKGEDEAWPQTLGEENRDQLGNGVHKKIHIPKQKNQEQTQDNKSVNKQIPEAENWEEKSSHHVDDTTHTAGNKEAEKAGHEDGAEVLTQGMRLPRGAGGEEGTETKAATKESQTGLGSNMGTNTHSSESNIQTQVGREDGAEVQAPEKRNRREPGDDHVKTQRLESESQGQLTETGGSCSTRWRSWEQARGENASENGALEKKNWREAGGEDGKKIQRASGKNQRVLNEANGQTYLFEWKTQQNLRDGDDAEIQNQGKRNLKNFTGDSDPETHASVGQDQRQSGNETDGNIHTWGQRIQSKGPDAAAETQDVGAQRKCSAEDFERQSQVRRRGGKGHVRRKDAVRPNLQGDSSATVGPTGRKYSLVQPASLIFRHKQPLGGNGVDSVPCPEEHLSSQGTAPAWKHRGRVTESSQGAQPGSQRQERDKRVDAGKASMTCQHPHPQPQASSVFPSLLCPQVSQAAPALASAPVVLTALPKGPALKKSKHLLLESLMKRRIAHLRWGLPRRILESYLLFHFLESCSLPRAGVRLPGVRTNQDRQRQQERHCEPQGSPLGPESRGSSQSCPVLERKSSKLSTQVQALEKCRPPKSEPRGSSMPPKKPRRTRPPGGAREPQIQEEALKTNIPAPRNPRPAAESKSWCGPGQVQELSTESSRGRKMARPRVSHEEERASSRVRASSCTEGHNHRKKECLPREASEHPRLKCPQPPHWRSRSMGPAEGRGAWQLPFPSSARVSSFKNNIHSSAARLSMTILSKMPRSPQPAKPQRSVPLLTLRNPTPLSKVSDPYTRADGTSAPTALERNCEPPEQCCAGVAVVQMTATDHPAFGRDEEAVLLLERTHHRHDPRWLLPVSPHVCLACALELLPEPGVSLVRKKHVVFCFQDALVRHTCLVTQLVAQDLRVCIRLVRVLFGLLNSVEDGSVADLCTEVLIQLTTQLKLEQVIHCLVSECYRELCCMPSMGGSLAIMTLLGKLVDAVSGLADELVMEHGTLMEHLLRGLVYPNEAVQASVCYLYGKLYSSPTAAEMLAGHFREKLCPLFLSTLNNAQTKDLQFNCLGLLRQLLKYDLFVSVIMSKSVLAESVEQPSRETSLPLVLKKFLLSRDEILQVASSHCITAVLVHSPAKHAPAFIHADIPGIEAVVRSLQGSLQMTNTELHKQGLLLFAEILTRQPEEIRLFTSSAMCRDANRALQEAVSSPVVDVAAEALRAISAFLRKDHQSSLPVQYRALRALLEAMLSRCMEFSQTPLNRRPLGHACSGNSEKATLRMGKFLLSTLEGFRNACRLAVEFQGEPSTQENPFTAPGAEKEDTLEAFSEFLLSACDSQCIPMVMRYSEEAMHPSLMEVFLSVLHSLFVIVPHMKVKFSRKLADSSFIRLALELKAKFCNGQSHSSLNQVCSSFLYYMCLNLLSAPEKTEPLSQEELSAVSEFLQHGLPQISSRTRESLAFLSDRQYVEAAARQRQYCILLLFYLAHIHDDRFVPEAELFVAVQSFLLSLQDQGECPPPTACKASLYLLAMCQDRDSALSETVISAIRKFLEGISDLRLVYTHHPLLLRLFLLYPELMSRFGYRVLELWFSWEECNYENLDHDSSPGCAILPASLAALFQMLRSTPSILLILLDLVYSSPVDTARKVLVVLGTFIRENEDVEVGGLIRGHFLLILQHLLVESESEQELDSMAMKLLHQVSKLCGKCSPADVDILQPSFNFLYWSLHRTTPSSQKRAAAVLLSCTALVELLEKMLALTWTEAGSPRTPLLCSAWLLTASISVQQHDGNLQVHQTLSVELSQVLKALSFPKKKSALLSAAILRFLRTALKQRFSSALVALVPSGGQPLPTPEDTVLAPLETSQVLSLLIGLQNLLVQPWNRFLLFTLLDAGENSFLRPEILRLMTVFVQYQSNNILSREEVGLILQAEALADLSTLPSDTLQALRGFFLQVQSAGLLTDHNKIQTLQASLERLCSRTFPAQPALQDMLYPFLHLGGRCGLGNISKATEAVAVFFPLVKAGSAGDCSRVSDMDLLQFLVSVFVLLLSGTQVTGTLKTTVDPSLKICISLGIGWDKKMFEVKRREQLLALKNLAQLNDIHQQYKILDVMLKGLFKVLEDSRTVLTTANVLPDGPFPQDEKLKDAFSHVVENTAFFGDVVLRFPKIVHYYFDRNSNWNLLIRWGISFCNQTGVFDQGPHSPILNLMAQELGIAEKDSDFQNPFRMDRTEFIPSTDPFQKALREEEKRRKKEEKRKEIRKGPRISRSQSEL</sequence>
<dbReference type="PANTHER" id="PTHR12044">
    <property type="entry name" value="BCL2 INTERACTING MEDIATOR OF CELL DEATH"/>
    <property type="match status" value="1"/>
</dbReference>
<feature type="region of interest" description="Disordered" evidence="1">
    <location>
        <begin position="994"/>
        <end position="1183"/>
    </location>
</feature>
<organism evidence="2 3">
    <name type="scientific">Microtus ochrogaster</name>
    <name type="common">Prairie vole</name>
    <dbReference type="NCBI Taxonomy" id="79684"/>
    <lineage>
        <taxon>Eukaryota</taxon>
        <taxon>Metazoa</taxon>
        <taxon>Chordata</taxon>
        <taxon>Craniata</taxon>
        <taxon>Vertebrata</taxon>
        <taxon>Euteleostomi</taxon>
        <taxon>Mammalia</taxon>
        <taxon>Eutheria</taxon>
        <taxon>Euarchontoglires</taxon>
        <taxon>Glires</taxon>
        <taxon>Rodentia</taxon>
        <taxon>Myomorpha</taxon>
        <taxon>Muroidea</taxon>
        <taxon>Cricetidae</taxon>
        <taxon>Arvicolinae</taxon>
        <taxon>Microtus</taxon>
    </lineage>
</organism>
<feature type="compositionally biased region" description="Basic and acidic residues" evidence="1">
    <location>
        <begin position="996"/>
        <end position="1008"/>
    </location>
</feature>
<feature type="region of interest" description="Disordered" evidence="1">
    <location>
        <begin position="1236"/>
        <end position="1261"/>
    </location>
</feature>
<feature type="region of interest" description="Disordered" evidence="1">
    <location>
        <begin position="140"/>
        <end position="308"/>
    </location>
</feature>
<feature type="compositionally biased region" description="Polar residues" evidence="1">
    <location>
        <begin position="237"/>
        <end position="255"/>
    </location>
</feature>
<protein>
    <submittedName>
        <fullName evidence="2">Meiosis inhibitor protein 1</fullName>
    </submittedName>
</protein>
<dbReference type="Proteomes" id="UP000710432">
    <property type="component" value="Unassembled WGS sequence"/>
</dbReference>
<gene>
    <name evidence="2" type="ORF">LTLLF_178435</name>
</gene>
<feature type="compositionally biased region" description="Basic and acidic residues" evidence="1">
    <location>
        <begin position="777"/>
        <end position="786"/>
    </location>
</feature>
<feature type="compositionally biased region" description="Polar residues" evidence="1">
    <location>
        <begin position="571"/>
        <end position="594"/>
    </location>
</feature>
<feature type="compositionally biased region" description="Basic and acidic residues" evidence="1">
    <location>
        <begin position="658"/>
        <end position="674"/>
    </location>
</feature>
<feature type="compositionally biased region" description="Polar residues" evidence="1">
    <location>
        <begin position="869"/>
        <end position="880"/>
    </location>
</feature>
<feature type="compositionally biased region" description="Basic and acidic residues" evidence="1">
    <location>
        <begin position="435"/>
        <end position="464"/>
    </location>
</feature>
<feature type="compositionally biased region" description="Basic and acidic residues" evidence="1">
    <location>
        <begin position="219"/>
        <end position="229"/>
    </location>
</feature>
<feature type="region of interest" description="Disordered" evidence="1">
    <location>
        <begin position="416"/>
        <end position="686"/>
    </location>
</feature>
<feature type="region of interest" description="Disordered" evidence="1">
    <location>
        <begin position="701"/>
        <end position="821"/>
    </location>
</feature>
<feature type="compositionally biased region" description="Basic and acidic residues" evidence="1">
    <location>
        <begin position="149"/>
        <end position="176"/>
    </location>
</feature>
<dbReference type="PANTHER" id="PTHR12044:SF10">
    <property type="entry name" value="MEIOSIS INHIBITOR PROTEIN 1"/>
    <property type="match status" value="1"/>
</dbReference>
<feature type="compositionally biased region" description="Basic and acidic residues" evidence="1">
    <location>
        <begin position="595"/>
        <end position="625"/>
    </location>
</feature>
<feature type="compositionally biased region" description="Polar residues" evidence="1">
    <location>
        <begin position="734"/>
        <end position="749"/>
    </location>
</feature>
<feature type="region of interest" description="Disordered" evidence="1">
    <location>
        <begin position="836"/>
        <end position="908"/>
    </location>
</feature>
<dbReference type="InterPro" id="IPR031715">
    <property type="entry name" value="DUF4727"/>
</dbReference>
<feature type="compositionally biased region" description="Polar residues" evidence="1">
    <location>
        <begin position="712"/>
        <end position="725"/>
    </location>
</feature>
<name>A0A8J6G896_MICOH</name>
<feature type="compositionally biased region" description="Basic and acidic residues" evidence="1">
    <location>
        <begin position="514"/>
        <end position="542"/>
    </location>
</feature>
<evidence type="ECO:0000313" key="3">
    <source>
        <dbReference type="Proteomes" id="UP000710432"/>
    </source>
</evidence>
<evidence type="ECO:0000313" key="2">
    <source>
        <dbReference type="EMBL" id="KAH0505472.1"/>
    </source>
</evidence>
<feature type="compositionally biased region" description="Basic and acidic residues" evidence="1">
    <location>
        <begin position="881"/>
        <end position="890"/>
    </location>
</feature>
<dbReference type="GO" id="GO:0007127">
    <property type="term" value="P:meiosis I"/>
    <property type="evidence" value="ECO:0007669"/>
    <property type="project" value="TreeGrafter"/>
</dbReference>
<dbReference type="EMBL" id="JAATJU010024522">
    <property type="protein sequence ID" value="KAH0505472.1"/>
    <property type="molecule type" value="Genomic_DNA"/>
</dbReference>
<proteinExistence type="predicted"/>
<dbReference type="Pfam" id="PF15002">
    <property type="entry name" value="ERK-JNK_inhib"/>
    <property type="match status" value="1"/>
</dbReference>
<dbReference type="SUPFAM" id="SSF48371">
    <property type="entry name" value="ARM repeat"/>
    <property type="match status" value="2"/>
</dbReference>
<reference evidence="2" key="1">
    <citation type="submission" date="2020-03" db="EMBL/GenBank/DDBJ databases">
        <title>Studies in the Genomics of Life Span.</title>
        <authorList>
            <person name="Glass D."/>
        </authorList>
    </citation>
    <scope>NUCLEOTIDE SEQUENCE</scope>
    <source>
        <strain evidence="2">LTLLF</strain>
        <tissue evidence="2">Muscle</tissue>
    </source>
</reference>
<feature type="compositionally biased region" description="Basic and acidic residues" evidence="1">
    <location>
        <begin position="1043"/>
        <end position="1052"/>
    </location>
</feature>
<dbReference type="InterPro" id="IPR052133">
    <property type="entry name" value="Immune_Signaling-Apoptosis_Reg"/>
</dbReference>
<feature type="region of interest" description="Disordered" evidence="1">
    <location>
        <begin position="59"/>
        <end position="112"/>
    </location>
</feature>
<comment type="caution">
    <text evidence="2">The sequence shown here is derived from an EMBL/GenBank/DDBJ whole genome shotgun (WGS) entry which is preliminary data.</text>
</comment>
<accession>A0A8J6G896</accession>
<dbReference type="InterPro" id="IPR016024">
    <property type="entry name" value="ARM-type_fold"/>
</dbReference>
<evidence type="ECO:0000256" key="1">
    <source>
        <dbReference type="SAM" id="MobiDB-lite"/>
    </source>
</evidence>
<feature type="compositionally biased region" description="Basic residues" evidence="1">
    <location>
        <begin position="787"/>
        <end position="801"/>
    </location>
</feature>
<feature type="compositionally biased region" description="Low complexity" evidence="1">
    <location>
        <begin position="256"/>
        <end position="271"/>
    </location>
</feature>
<feature type="compositionally biased region" description="Polar residues" evidence="1">
    <location>
        <begin position="626"/>
        <end position="642"/>
    </location>
</feature>
<feature type="compositionally biased region" description="Polar residues" evidence="1">
    <location>
        <begin position="495"/>
        <end position="506"/>
    </location>
</feature>
<feature type="compositionally biased region" description="Basic and acidic residues" evidence="1">
    <location>
        <begin position="186"/>
        <end position="196"/>
    </location>
</feature>
<feature type="compositionally biased region" description="Basic and acidic residues" evidence="1">
    <location>
        <begin position="295"/>
        <end position="304"/>
    </location>
</feature>
<feature type="compositionally biased region" description="Basic and acidic residues" evidence="1">
    <location>
        <begin position="1150"/>
        <end position="1161"/>
    </location>
</feature>